<dbReference type="InterPro" id="IPR016169">
    <property type="entry name" value="FAD-bd_PCMH_sub2"/>
</dbReference>
<dbReference type="GO" id="GO:0003824">
    <property type="term" value="F:catalytic activity"/>
    <property type="evidence" value="ECO:0007669"/>
    <property type="project" value="InterPro"/>
</dbReference>
<evidence type="ECO:0000313" key="7">
    <source>
        <dbReference type="Proteomes" id="UP000184327"/>
    </source>
</evidence>
<keyword evidence="4" id="KW-0274">FAD</keyword>
<proteinExistence type="inferred from homology"/>
<dbReference type="Gene3D" id="3.30.465.10">
    <property type="match status" value="1"/>
</dbReference>
<dbReference type="Pfam" id="PF02913">
    <property type="entry name" value="FAD-oxidase_C"/>
    <property type="match status" value="1"/>
</dbReference>
<dbReference type="OrthoDB" id="8712194at2"/>
<evidence type="ECO:0000259" key="5">
    <source>
        <dbReference type="PROSITE" id="PS51387"/>
    </source>
</evidence>
<dbReference type="PROSITE" id="PS51387">
    <property type="entry name" value="FAD_PCMH"/>
    <property type="match status" value="1"/>
</dbReference>
<evidence type="ECO:0000256" key="2">
    <source>
        <dbReference type="ARBA" id="ARBA00008000"/>
    </source>
</evidence>
<dbReference type="InterPro" id="IPR051264">
    <property type="entry name" value="FAD-oxidored/transferase_4"/>
</dbReference>
<dbReference type="STRING" id="1122156.SAMN02745117_01625"/>
<dbReference type="SUPFAM" id="SSF56176">
    <property type="entry name" value="FAD-binding/transporter-associated domain-like"/>
    <property type="match status" value="1"/>
</dbReference>
<dbReference type="PANTHER" id="PTHR43716">
    <property type="entry name" value="D-2-HYDROXYGLUTARATE DEHYDROGENASE, MITOCHONDRIAL"/>
    <property type="match status" value="1"/>
</dbReference>
<dbReference type="PANTHER" id="PTHR43716:SF2">
    <property type="entry name" value="BLL6224 PROTEIN"/>
    <property type="match status" value="1"/>
</dbReference>
<dbReference type="GO" id="GO:0071949">
    <property type="term" value="F:FAD binding"/>
    <property type="evidence" value="ECO:0007669"/>
    <property type="project" value="InterPro"/>
</dbReference>
<dbReference type="GO" id="GO:0022904">
    <property type="term" value="P:respiratory electron transport chain"/>
    <property type="evidence" value="ECO:0007669"/>
    <property type="project" value="TreeGrafter"/>
</dbReference>
<dbReference type="InterPro" id="IPR036318">
    <property type="entry name" value="FAD-bd_PCMH-like_sf"/>
</dbReference>
<dbReference type="AlphaFoldDB" id="A0A1M5AAI8"/>
<dbReference type="SUPFAM" id="SSF55103">
    <property type="entry name" value="FAD-linked oxidases, C-terminal domain"/>
    <property type="match status" value="1"/>
</dbReference>
<dbReference type="InterPro" id="IPR016171">
    <property type="entry name" value="Vanillyl_alc_oxidase_C-sub2"/>
</dbReference>
<dbReference type="InterPro" id="IPR004113">
    <property type="entry name" value="FAD-bd_oxidored_4_C"/>
</dbReference>
<comment type="cofactor">
    <cofactor evidence="1">
        <name>FAD</name>
        <dbReference type="ChEBI" id="CHEBI:57692"/>
    </cofactor>
</comment>
<dbReference type="EMBL" id="FQUZ01000017">
    <property type="protein sequence ID" value="SHF27283.1"/>
    <property type="molecule type" value="Genomic_DNA"/>
</dbReference>
<dbReference type="FunFam" id="1.10.45.10:FF:000001">
    <property type="entry name" value="D-lactate dehydrogenase mitochondrial"/>
    <property type="match status" value="1"/>
</dbReference>
<evidence type="ECO:0000256" key="4">
    <source>
        <dbReference type="ARBA" id="ARBA00022827"/>
    </source>
</evidence>
<dbReference type="Pfam" id="PF01565">
    <property type="entry name" value="FAD_binding_4"/>
    <property type="match status" value="1"/>
</dbReference>
<keyword evidence="3" id="KW-0285">Flavoprotein</keyword>
<dbReference type="InterPro" id="IPR016166">
    <property type="entry name" value="FAD-bd_PCMH"/>
</dbReference>
<keyword evidence="7" id="KW-1185">Reference proteome</keyword>
<gene>
    <name evidence="6" type="ORF">SAMN02745117_01625</name>
</gene>
<accession>A0A1M5AAI8</accession>
<dbReference type="Gene3D" id="1.10.45.10">
    <property type="entry name" value="Vanillyl-alcohol Oxidase, Chain A, domain 4"/>
    <property type="match status" value="1"/>
</dbReference>
<name>A0A1M5AAI8_9BURK</name>
<evidence type="ECO:0000256" key="3">
    <source>
        <dbReference type="ARBA" id="ARBA00022630"/>
    </source>
</evidence>
<dbReference type="Proteomes" id="UP000184327">
    <property type="component" value="Unassembled WGS sequence"/>
</dbReference>
<dbReference type="InterPro" id="IPR006094">
    <property type="entry name" value="Oxid_FAD_bind_N"/>
</dbReference>
<comment type="similarity">
    <text evidence="2">Belongs to the FAD-binding oxidoreductase/transferase type 4 family.</text>
</comment>
<evidence type="ECO:0000256" key="1">
    <source>
        <dbReference type="ARBA" id="ARBA00001974"/>
    </source>
</evidence>
<dbReference type="InterPro" id="IPR016164">
    <property type="entry name" value="FAD-linked_Oxase-like_C"/>
</dbReference>
<sequence>MTSFLPASFFEQLRTLVGHDHVHTEGDLSLWEQDWRGLAQGKALAVVSPASTSEVAAVVKLCAEAKAQGAAISIVPQGGNTGLVLGSIPDGSGTQVVLSLRRMQTIRGIDPHNLSMTVDAGCILQNLQEAAKSAGLLFPLSLAAQGSCVIGGNLATNAGGTQVVRYGNARELCIGLEVVLADGRIWNGLSGLRKDNTGYDLRNLIIGSEGTLGIITGATLKLYPQPAARACAWLATPSLHHAVELLALSQKHLASGLTGFEAMEQAALQLVEKHMPQLRMPIAPTTAEVFVLLEYSDDESETRAQSRLESLLEAAFEAGVLTDGAVAQSLDQSQRMWDIREHIPLAQAQEGVHLKHDISVTSSSIPAFVERAKAQLQESHPDARVINFGHLGDGNLHFNVQAPLGADPKAFVKELAQPIQAIIYDTVAFFGGSFSAEHGVGTLKPAELLHYKDPVALSLMRSIKQALDPHSLLNPNAVLPPAADAQAGEAA</sequence>
<reference evidence="6 7" key="1">
    <citation type="submission" date="2016-11" db="EMBL/GenBank/DDBJ databases">
        <authorList>
            <person name="Jaros S."/>
            <person name="Januszkiewicz K."/>
            <person name="Wedrychowicz H."/>
        </authorList>
    </citation>
    <scope>NUCLEOTIDE SEQUENCE [LARGE SCALE GENOMIC DNA]</scope>
    <source>
        <strain evidence="6 7">DSM 16112</strain>
    </source>
</reference>
<dbReference type="RefSeq" id="WP_073356201.1">
    <property type="nucleotide sequence ID" value="NZ_FQUZ01000017.1"/>
</dbReference>
<organism evidence="6 7">
    <name type="scientific">Lampropedia hyalina DSM 16112</name>
    <dbReference type="NCBI Taxonomy" id="1122156"/>
    <lineage>
        <taxon>Bacteria</taxon>
        <taxon>Pseudomonadati</taxon>
        <taxon>Pseudomonadota</taxon>
        <taxon>Betaproteobacteria</taxon>
        <taxon>Burkholderiales</taxon>
        <taxon>Comamonadaceae</taxon>
        <taxon>Lampropedia</taxon>
    </lineage>
</organism>
<protein>
    <submittedName>
        <fullName evidence="6">FAD/FMN-containing dehydrogenase</fullName>
    </submittedName>
</protein>
<dbReference type="Gene3D" id="3.30.43.10">
    <property type="entry name" value="Uridine Diphospho-n-acetylenolpyruvylglucosamine Reductase, domain 2"/>
    <property type="match status" value="1"/>
</dbReference>
<evidence type="ECO:0000313" key="6">
    <source>
        <dbReference type="EMBL" id="SHF27283.1"/>
    </source>
</evidence>
<dbReference type="Gene3D" id="3.30.70.2190">
    <property type="match status" value="1"/>
</dbReference>
<dbReference type="Gene3D" id="3.30.70.2740">
    <property type="match status" value="1"/>
</dbReference>
<dbReference type="InterPro" id="IPR016167">
    <property type="entry name" value="FAD-bd_PCMH_sub1"/>
</dbReference>
<feature type="domain" description="FAD-binding PCMH-type" evidence="5">
    <location>
        <begin position="39"/>
        <end position="225"/>
    </location>
</feature>